<dbReference type="EC" id="2.7.7.50" evidence="2"/>
<keyword evidence="6" id="KW-0547">Nucleotide-binding</keyword>
<feature type="compositionally biased region" description="Acidic residues" evidence="11">
    <location>
        <begin position="491"/>
        <end position="505"/>
    </location>
</feature>
<evidence type="ECO:0000256" key="9">
    <source>
        <dbReference type="ARBA" id="ARBA00023242"/>
    </source>
</evidence>
<dbReference type="InterPro" id="IPR001339">
    <property type="entry name" value="mRNA_cap_enzyme_adenylation"/>
</dbReference>
<dbReference type="GO" id="GO:0005524">
    <property type="term" value="F:ATP binding"/>
    <property type="evidence" value="ECO:0007669"/>
    <property type="project" value="InterPro"/>
</dbReference>
<comment type="catalytic activity">
    <reaction evidence="10">
        <text>a 5'-end diphospho-ribonucleoside in mRNA + GTP + H(+) = a 5'-end (5'-triphosphoguanosine)-ribonucleoside in mRNA + diphosphate</text>
        <dbReference type="Rhea" id="RHEA:67012"/>
        <dbReference type="Rhea" id="RHEA-COMP:17165"/>
        <dbReference type="Rhea" id="RHEA-COMP:17166"/>
        <dbReference type="ChEBI" id="CHEBI:15378"/>
        <dbReference type="ChEBI" id="CHEBI:33019"/>
        <dbReference type="ChEBI" id="CHEBI:37565"/>
        <dbReference type="ChEBI" id="CHEBI:167616"/>
        <dbReference type="ChEBI" id="CHEBI:167617"/>
        <dbReference type="EC" id="2.7.7.50"/>
    </reaction>
    <physiologicalReaction direction="left-to-right" evidence="10">
        <dbReference type="Rhea" id="RHEA:67013"/>
    </physiologicalReaction>
</comment>
<dbReference type="Pfam" id="PF03919">
    <property type="entry name" value="mRNA_cap_C"/>
    <property type="match status" value="1"/>
</dbReference>
<dbReference type="Pfam" id="PF01331">
    <property type="entry name" value="mRNA_cap_enzyme"/>
    <property type="match status" value="1"/>
</dbReference>
<organism evidence="14 15">
    <name type="scientific">Ambrosiozyma monospora</name>
    <name type="common">Yeast</name>
    <name type="synonym">Endomycopsis monosporus</name>
    <dbReference type="NCBI Taxonomy" id="43982"/>
    <lineage>
        <taxon>Eukaryota</taxon>
        <taxon>Fungi</taxon>
        <taxon>Dikarya</taxon>
        <taxon>Ascomycota</taxon>
        <taxon>Saccharomycotina</taxon>
        <taxon>Pichiomycetes</taxon>
        <taxon>Pichiales</taxon>
        <taxon>Pichiaceae</taxon>
        <taxon>Ambrosiozyma</taxon>
    </lineage>
</organism>
<reference evidence="14" key="1">
    <citation type="submission" date="2023-04" db="EMBL/GenBank/DDBJ databases">
        <title>Ambrosiozyma monospora NBRC 1965.</title>
        <authorList>
            <person name="Ichikawa N."/>
            <person name="Sato H."/>
            <person name="Tonouchi N."/>
        </authorList>
    </citation>
    <scope>NUCLEOTIDE SEQUENCE</scope>
    <source>
        <strain evidence="14">NBRC 1965</strain>
    </source>
</reference>
<evidence type="ECO:0000313" key="15">
    <source>
        <dbReference type="Proteomes" id="UP001165063"/>
    </source>
</evidence>
<evidence type="ECO:0000256" key="1">
    <source>
        <dbReference type="ARBA" id="ARBA00004123"/>
    </source>
</evidence>
<dbReference type="Gene3D" id="3.30.470.30">
    <property type="entry name" value="DNA ligase/mRNA capping enzyme"/>
    <property type="match status" value="1"/>
</dbReference>
<dbReference type="CDD" id="cd07895">
    <property type="entry name" value="Adenylation_mRNA_capping"/>
    <property type="match status" value="1"/>
</dbReference>
<feature type="region of interest" description="Disordered" evidence="11">
    <location>
        <begin position="393"/>
        <end position="531"/>
    </location>
</feature>
<dbReference type="GO" id="GO:0006370">
    <property type="term" value="P:7-methylguanosine mRNA capping"/>
    <property type="evidence" value="ECO:0007669"/>
    <property type="project" value="UniProtKB-KW"/>
</dbReference>
<evidence type="ECO:0000256" key="6">
    <source>
        <dbReference type="ARBA" id="ARBA00022741"/>
    </source>
</evidence>
<comment type="subcellular location">
    <subcellularLocation>
        <location evidence="1">Nucleus</location>
    </subcellularLocation>
</comment>
<dbReference type="PANTHER" id="PTHR10367">
    <property type="entry name" value="MRNA-CAPPING ENZYME"/>
    <property type="match status" value="1"/>
</dbReference>
<dbReference type="InterPro" id="IPR051029">
    <property type="entry name" value="mRNA_Capping_Enz/RNA_Phosphat"/>
</dbReference>
<name>A0A9W7DCN3_AMBMO</name>
<feature type="compositionally biased region" description="Basic and acidic residues" evidence="11">
    <location>
        <begin position="393"/>
        <end position="416"/>
    </location>
</feature>
<dbReference type="GO" id="GO:0005634">
    <property type="term" value="C:nucleus"/>
    <property type="evidence" value="ECO:0007669"/>
    <property type="project" value="UniProtKB-SubCell"/>
</dbReference>
<accession>A0A9W7DCN3</accession>
<evidence type="ECO:0000256" key="5">
    <source>
        <dbReference type="ARBA" id="ARBA00022695"/>
    </source>
</evidence>
<dbReference type="AlphaFoldDB" id="A0A9W7DCN3"/>
<dbReference type="PANTHER" id="PTHR10367:SF17">
    <property type="entry name" value="MRNA-CAPPING ENZYME"/>
    <property type="match status" value="1"/>
</dbReference>
<evidence type="ECO:0000256" key="11">
    <source>
        <dbReference type="SAM" id="MobiDB-lite"/>
    </source>
</evidence>
<keyword evidence="9" id="KW-0539">Nucleus</keyword>
<protein>
    <recommendedName>
        <fullName evidence="2">mRNA guanylyltransferase</fullName>
        <ecNumber evidence="2">2.7.7.50</ecNumber>
    </recommendedName>
</protein>
<dbReference type="InterPro" id="IPR013846">
    <property type="entry name" value="mRNA_cap_enzyme_C"/>
</dbReference>
<feature type="compositionally biased region" description="Basic and acidic residues" evidence="11">
    <location>
        <begin position="520"/>
        <end position="531"/>
    </location>
</feature>
<evidence type="ECO:0000256" key="3">
    <source>
        <dbReference type="ARBA" id="ARBA00022664"/>
    </source>
</evidence>
<evidence type="ECO:0000313" key="14">
    <source>
        <dbReference type="EMBL" id="GMG20544.1"/>
    </source>
</evidence>
<evidence type="ECO:0000259" key="12">
    <source>
        <dbReference type="Pfam" id="PF01331"/>
    </source>
</evidence>
<keyword evidence="15" id="KW-1185">Reference proteome</keyword>
<dbReference type="GO" id="GO:0004484">
    <property type="term" value="F:mRNA guanylyltransferase activity"/>
    <property type="evidence" value="ECO:0007669"/>
    <property type="project" value="UniProtKB-EC"/>
</dbReference>
<dbReference type="EMBL" id="BSXU01000395">
    <property type="protein sequence ID" value="GMG20544.1"/>
    <property type="molecule type" value="Genomic_DNA"/>
</dbReference>
<feature type="domain" description="mRNA capping enzyme adenylation" evidence="12">
    <location>
        <begin position="40"/>
        <end position="234"/>
    </location>
</feature>
<proteinExistence type="predicted"/>
<keyword evidence="5" id="KW-0548">Nucleotidyltransferase</keyword>
<dbReference type="Proteomes" id="UP001165063">
    <property type="component" value="Unassembled WGS sequence"/>
</dbReference>
<evidence type="ECO:0000256" key="2">
    <source>
        <dbReference type="ARBA" id="ARBA00012475"/>
    </source>
</evidence>
<comment type="caution">
    <text evidence="14">The sequence shown here is derived from an EMBL/GenBank/DDBJ whole genome shotgun (WGS) entry which is preliminary data.</text>
</comment>
<dbReference type="GO" id="GO:0005525">
    <property type="term" value="F:GTP binding"/>
    <property type="evidence" value="ECO:0007669"/>
    <property type="project" value="UniProtKB-KW"/>
</dbReference>
<evidence type="ECO:0000256" key="7">
    <source>
        <dbReference type="ARBA" id="ARBA00023042"/>
    </source>
</evidence>
<dbReference type="SUPFAM" id="SSF56091">
    <property type="entry name" value="DNA ligase/mRNA capping enzyme, catalytic domain"/>
    <property type="match status" value="1"/>
</dbReference>
<keyword evidence="3" id="KW-0507">mRNA processing</keyword>
<keyword evidence="7" id="KW-0506">mRNA capping</keyword>
<gene>
    <name evidence="14" type="ORF">Amon01_000131100</name>
</gene>
<dbReference type="Gene3D" id="2.40.50.140">
    <property type="entry name" value="Nucleic acid-binding proteins"/>
    <property type="match status" value="1"/>
</dbReference>
<keyword evidence="4" id="KW-0808">Transferase</keyword>
<keyword evidence="8" id="KW-0342">GTP-binding</keyword>
<evidence type="ECO:0000256" key="4">
    <source>
        <dbReference type="ARBA" id="ARBA00022679"/>
    </source>
</evidence>
<dbReference type="SUPFAM" id="SSF50249">
    <property type="entry name" value="Nucleic acid-binding proteins"/>
    <property type="match status" value="1"/>
</dbReference>
<dbReference type="InterPro" id="IPR012340">
    <property type="entry name" value="NA-bd_OB-fold"/>
</dbReference>
<evidence type="ECO:0000256" key="10">
    <source>
        <dbReference type="ARBA" id="ARBA00044624"/>
    </source>
</evidence>
<evidence type="ECO:0000259" key="13">
    <source>
        <dbReference type="Pfam" id="PF03919"/>
    </source>
</evidence>
<sequence>MDRDVPAIPGTLVTDEVSAYLKMRVSQILRTRLNTFPGSQPVSFTREHLTNNLMNRDYLVCEKSDGLRLLLFVLINQDTGEEGTFLINRENEYFMVPGFHFPRSSSNFDSSHNGAILDGELVWSKNPATGVREMRFLIFDCLAMDMESVMNKSLFKRLYHAQHDFHKPFMDLRRNFPDATFPFKIDFKNMTQPFKISKIFKEMKHLTYVSDGLVLTCCDTGYVPGTDPTLLKWKPAEENTIDLKLALTFPIYVDEELPKHDPNREYPNYDAKPEFKLFVWKGGDDPEMDDIEANIKKNGGEFKNSFKAYQEWNVLDVTDQEWDEMKKTGESFNGRIVEVRRNPDGKWRMLRFRDDKLNGNYVNVVLKVLKSIEDAVKKEELIAAEPEMKSRWEEREKRRHMRVPEKRKQEHGHHESVSSQNPHHHHHQPPPSSSSSSSHHPQTHQHQHQQQPRRHEDDDDDDIPKYTSSGQDKHTSPSSAPAHAPITTAAQDDDDDEYYESDGFEEMPTGGGRPNSPKYSELEADAKRRKL</sequence>
<evidence type="ECO:0000256" key="8">
    <source>
        <dbReference type="ARBA" id="ARBA00023134"/>
    </source>
</evidence>
<feature type="domain" description="mRNA capping enzyme C-terminal" evidence="13">
    <location>
        <begin position="238"/>
        <end position="382"/>
    </location>
</feature>
<dbReference type="OrthoDB" id="200924at2759"/>